<sequence>MSRLWFRIEDVLPLAEHALASPTHRLTAGQIAAGELNGPALSLTRYGERAHIRSNGVPVWYTRDGDEHIAFSASWRRTTTASLGRERVQHLYLPLGSSTAAERRLIDVLRGARHLEHNWLAINTPVWPGAALDAIHLQSFDYRGDIAPPDARWRPVMVSSRQVRNHSYPALVADDCSTDARGLICRFDPITARRIADDLTGRWRMGSMPGEYPLLRFDGDIAALLEERDTGGGDIVLDLDERCHPDRDGYYSIGAHRWFWTADTWTPMPPRARMRLHLTALAGRLRTRTATHLPPRQEPAAVTDPPF</sequence>
<dbReference type="EMBL" id="JAEVHL010000001">
    <property type="protein sequence ID" value="MBM0273977.1"/>
    <property type="molecule type" value="Genomic_DNA"/>
</dbReference>
<name>A0ABS1Y9A7_9ACTN</name>
<dbReference type="Proteomes" id="UP000622245">
    <property type="component" value="Unassembled WGS sequence"/>
</dbReference>
<dbReference type="RefSeq" id="WP_203146410.1">
    <property type="nucleotide sequence ID" value="NZ_JAEVHL010000001.1"/>
</dbReference>
<evidence type="ECO:0000313" key="1">
    <source>
        <dbReference type="EMBL" id="MBM0273977.1"/>
    </source>
</evidence>
<organism evidence="1 2">
    <name type="scientific">Micromonospora tarensis</name>
    <dbReference type="NCBI Taxonomy" id="2806100"/>
    <lineage>
        <taxon>Bacteria</taxon>
        <taxon>Bacillati</taxon>
        <taxon>Actinomycetota</taxon>
        <taxon>Actinomycetes</taxon>
        <taxon>Micromonosporales</taxon>
        <taxon>Micromonosporaceae</taxon>
        <taxon>Micromonospora</taxon>
    </lineage>
</organism>
<proteinExistence type="predicted"/>
<comment type="caution">
    <text evidence="1">The sequence shown here is derived from an EMBL/GenBank/DDBJ whole genome shotgun (WGS) entry which is preliminary data.</text>
</comment>
<accession>A0ABS1Y9A7</accession>
<gene>
    <name evidence="1" type="ORF">JM949_00125</name>
</gene>
<evidence type="ECO:0000313" key="2">
    <source>
        <dbReference type="Proteomes" id="UP000622245"/>
    </source>
</evidence>
<reference evidence="1 2" key="1">
    <citation type="submission" date="2021-01" db="EMBL/GenBank/DDBJ databases">
        <title>Draft genome sequence of Micromonospora sp. strain STR1s_6.</title>
        <authorList>
            <person name="Karlyshev A."/>
            <person name="Jawad R."/>
        </authorList>
    </citation>
    <scope>NUCLEOTIDE SEQUENCE [LARGE SCALE GENOMIC DNA]</scope>
    <source>
        <strain evidence="1 2">STR1S-6</strain>
    </source>
</reference>
<keyword evidence="2" id="KW-1185">Reference proteome</keyword>
<protein>
    <submittedName>
        <fullName evidence="1">Uncharacterized protein</fullName>
    </submittedName>
</protein>